<evidence type="ECO:0000313" key="1">
    <source>
        <dbReference type="EMBL" id="KAK8934846.1"/>
    </source>
</evidence>
<comment type="caution">
    <text evidence="1">The sequence shown here is derived from an EMBL/GenBank/DDBJ whole genome shotgun (WGS) entry which is preliminary data.</text>
</comment>
<protein>
    <recommendedName>
        <fullName evidence="3">Endonuclease/exonuclease/phosphatase</fullName>
    </recommendedName>
</protein>
<proteinExistence type="predicted"/>
<dbReference type="PANTHER" id="PTHR33710:SF71">
    <property type="entry name" value="ENDONUCLEASE_EXONUCLEASE_PHOSPHATASE DOMAIN-CONTAINING PROTEIN"/>
    <property type="match status" value="1"/>
</dbReference>
<dbReference type="SUPFAM" id="SSF56219">
    <property type="entry name" value="DNase I-like"/>
    <property type="match status" value="1"/>
</dbReference>
<evidence type="ECO:0008006" key="3">
    <source>
        <dbReference type="Google" id="ProtNLM"/>
    </source>
</evidence>
<reference evidence="1 2" key="1">
    <citation type="journal article" date="2022" name="Nat. Plants">
        <title>Genomes of leafy and leafless Platanthera orchids illuminate the evolution of mycoheterotrophy.</title>
        <authorList>
            <person name="Li M.H."/>
            <person name="Liu K.W."/>
            <person name="Li Z."/>
            <person name="Lu H.C."/>
            <person name="Ye Q.L."/>
            <person name="Zhang D."/>
            <person name="Wang J.Y."/>
            <person name="Li Y.F."/>
            <person name="Zhong Z.M."/>
            <person name="Liu X."/>
            <person name="Yu X."/>
            <person name="Liu D.K."/>
            <person name="Tu X.D."/>
            <person name="Liu B."/>
            <person name="Hao Y."/>
            <person name="Liao X.Y."/>
            <person name="Jiang Y.T."/>
            <person name="Sun W.H."/>
            <person name="Chen J."/>
            <person name="Chen Y.Q."/>
            <person name="Ai Y."/>
            <person name="Zhai J.W."/>
            <person name="Wu S.S."/>
            <person name="Zhou Z."/>
            <person name="Hsiao Y.Y."/>
            <person name="Wu W.L."/>
            <person name="Chen Y.Y."/>
            <person name="Lin Y.F."/>
            <person name="Hsu J.L."/>
            <person name="Li C.Y."/>
            <person name="Wang Z.W."/>
            <person name="Zhao X."/>
            <person name="Zhong W.Y."/>
            <person name="Ma X.K."/>
            <person name="Ma L."/>
            <person name="Huang J."/>
            <person name="Chen G.Z."/>
            <person name="Huang M.Z."/>
            <person name="Huang L."/>
            <person name="Peng D.H."/>
            <person name="Luo Y.B."/>
            <person name="Zou S.Q."/>
            <person name="Chen S.P."/>
            <person name="Lan S."/>
            <person name="Tsai W.C."/>
            <person name="Van de Peer Y."/>
            <person name="Liu Z.J."/>
        </authorList>
    </citation>
    <scope>NUCLEOTIDE SEQUENCE [LARGE SCALE GENOMIC DNA]</scope>
    <source>
        <strain evidence="1">Lor287</strain>
    </source>
</reference>
<dbReference type="InterPro" id="IPR036691">
    <property type="entry name" value="Endo/exonu/phosph_ase_sf"/>
</dbReference>
<accession>A0AAP0G2L9</accession>
<evidence type="ECO:0000313" key="2">
    <source>
        <dbReference type="Proteomes" id="UP001418222"/>
    </source>
</evidence>
<gene>
    <name evidence="1" type="ORF">KSP39_PZI014375</name>
</gene>
<dbReference type="EMBL" id="JBBWWQ010000012">
    <property type="protein sequence ID" value="KAK8934846.1"/>
    <property type="molecule type" value="Genomic_DNA"/>
</dbReference>
<dbReference type="Gene3D" id="3.60.10.10">
    <property type="entry name" value="Endonuclease/exonuclease/phosphatase"/>
    <property type="match status" value="1"/>
</dbReference>
<dbReference type="AlphaFoldDB" id="A0AAP0G2L9"/>
<dbReference type="PANTHER" id="PTHR33710">
    <property type="entry name" value="BNAC02G09200D PROTEIN"/>
    <property type="match status" value="1"/>
</dbReference>
<dbReference type="Proteomes" id="UP001418222">
    <property type="component" value="Unassembled WGS sequence"/>
</dbReference>
<name>A0AAP0G2L9_9ASPA</name>
<organism evidence="1 2">
    <name type="scientific">Platanthera zijinensis</name>
    <dbReference type="NCBI Taxonomy" id="2320716"/>
    <lineage>
        <taxon>Eukaryota</taxon>
        <taxon>Viridiplantae</taxon>
        <taxon>Streptophyta</taxon>
        <taxon>Embryophyta</taxon>
        <taxon>Tracheophyta</taxon>
        <taxon>Spermatophyta</taxon>
        <taxon>Magnoliopsida</taxon>
        <taxon>Liliopsida</taxon>
        <taxon>Asparagales</taxon>
        <taxon>Orchidaceae</taxon>
        <taxon>Orchidoideae</taxon>
        <taxon>Orchideae</taxon>
        <taxon>Orchidinae</taxon>
        <taxon>Platanthera</taxon>
    </lineage>
</organism>
<sequence length="251" mass="28526">MSGLLMWNCRGAKKKAAGTYLRELVMKHNLSLIGLFETKTDNLTRRDVDRLVGRNWDFFHHPAVGTAGGITVLWWTGVVDFVVHEDNSQWIVGSARISGLPDWMVAFVYVDTDPHVRRRIWEMRARGFALKSPTIVGSKFNCMLRPEDKKGGLPLSYSLGAREMEDAVLANDLKELPFVGANHTWCNNQPRAARVFVRLDRMFLNSVGLALVPLASIRHLIQLGLDHCPILLQLGSLNSDRRSRWFRFEDV</sequence>
<keyword evidence="2" id="KW-1185">Reference proteome</keyword>